<proteinExistence type="predicted"/>
<protein>
    <submittedName>
        <fullName evidence="1">Uncharacterized protein</fullName>
    </submittedName>
</protein>
<dbReference type="Proteomes" id="UP000299102">
    <property type="component" value="Unassembled WGS sequence"/>
</dbReference>
<dbReference type="AlphaFoldDB" id="A0A4C1Z1A1"/>
<accession>A0A4C1Z1A1</accession>
<evidence type="ECO:0000313" key="1">
    <source>
        <dbReference type="EMBL" id="GBP80375.1"/>
    </source>
</evidence>
<name>A0A4C1Z1A1_EUMVA</name>
<dbReference type="EMBL" id="BGZK01001459">
    <property type="protein sequence ID" value="GBP80375.1"/>
    <property type="molecule type" value="Genomic_DNA"/>
</dbReference>
<evidence type="ECO:0000313" key="2">
    <source>
        <dbReference type="Proteomes" id="UP000299102"/>
    </source>
</evidence>
<gene>
    <name evidence="1" type="ORF">EVAR_62278_1</name>
</gene>
<reference evidence="1 2" key="1">
    <citation type="journal article" date="2019" name="Commun. Biol.">
        <title>The bagworm genome reveals a unique fibroin gene that provides high tensile strength.</title>
        <authorList>
            <person name="Kono N."/>
            <person name="Nakamura H."/>
            <person name="Ohtoshi R."/>
            <person name="Tomita M."/>
            <person name="Numata K."/>
            <person name="Arakawa K."/>
        </authorList>
    </citation>
    <scope>NUCLEOTIDE SEQUENCE [LARGE SCALE GENOMIC DNA]</scope>
</reference>
<sequence length="81" mass="8688">MASRGIRVESGTRSSSEICTRIIAGSGVGAESGNVTGSRSRYEVRIITMLRHVVLQSSYFSMRDLYGNSSMLAQSAGPMLV</sequence>
<keyword evidence="2" id="KW-1185">Reference proteome</keyword>
<organism evidence="1 2">
    <name type="scientific">Eumeta variegata</name>
    <name type="common">Bagworm moth</name>
    <name type="synonym">Eumeta japonica</name>
    <dbReference type="NCBI Taxonomy" id="151549"/>
    <lineage>
        <taxon>Eukaryota</taxon>
        <taxon>Metazoa</taxon>
        <taxon>Ecdysozoa</taxon>
        <taxon>Arthropoda</taxon>
        <taxon>Hexapoda</taxon>
        <taxon>Insecta</taxon>
        <taxon>Pterygota</taxon>
        <taxon>Neoptera</taxon>
        <taxon>Endopterygota</taxon>
        <taxon>Lepidoptera</taxon>
        <taxon>Glossata</taxon>
        <taxon>Ditrysia</taxon>
        <taxon>Tineoidea</taxon>
        <taxon>Psychidae</taxon>
        <taxon>Oiketicinae</taxon>
        <taxon>Eumeta</taxon>
    </lineage>
</organism>
<comment type="caution">
    <text evidence="1">The sequence shown here is derived from an EMBL/GenBank/DDBJ whole genome shotgun (WGS) entry which is preliminary data.</text>
</comment>